<keyword evidence="4" id="KW-0029">Amino-acid transport</keyword>
<feature type="compositionally biased region" description="Basic and acidic residues" evidence="7">
    <location>
        <begin position="215"/>
        <end position="232"/>
    </location>
</feature>
<feature type="transmembrane region" description="Helical" evidence="8">
    <location>
        <begin position="812"/>
        <end position="832"/>
    </location>
</feature>
<evidence type="ECO:0000256" key="1">
    <source>
        <dbReference type="ARBA" id="ARBA00004141"/>
    </source>
</evidence>
<evidence type="ECO:0000259" key="9">
    <source>
        <dbReference type="Pfam" id="PF00324"/>
    </source>
</evidence>
<evidence type="ECO:0000256" key="5">
    <source>
        <dbReference type="ARBA" id="ARBA00022989"/>
    </source>
</evidence>
<keyword evidence="6 8" id="KW-0472">Membrane</keyword>
<name>A0A8H3AGE9_9AGAM</name>
<feature type="compositionally biased region" description="Polar residues" evidence="7">
    <location>
        <begin position="267"/>
        <end position="294"/>
    </location>
</feature>
<dbReference type="Proteomes" id="UP000663826">
    <property type="component" value="Unassembled WGS sequence"/>
</dbReference>
<dbReference type="GO" id="GO:0016020">
    <property type="term" value="C:membrane"/>
    <property type="evidence" value="ECO:0007669"/>
    <property type="project" value="UniProtKB-SubCell"/>
</dbReference>
<dbReference type="Gene3D" id="1.20.1740.10">
    <property type="entry name" value="Amino acid/polyamine transporter I"/>
    <property type="match status" value="1"/>
</dbReference>
<evidence type="ECO:0000256" key="4">
    <source>
        <dbReference type="ARBA" id="ARBA00022970"/>
    </source>
</evidence>
<feature type="transmembrane region" description="Helical" evidence="8">
    <location>
        <begin position="782"/>
        <end position="800"/>
    </location>
</feature>
<organism evidence="10 11">
    <name type="scientific">Rhizoctonia solani</name>
    <dbReference type="NCBI Taxonomy" id="456999"/>
    <lineage>
        <taxon>Eukaryota</taxon>
        <taxon>Fungi</taxon>
        <taxon>Dikarya</taxon>
        <taxon>Basidiomycota</taxon>
        <taxon>Agaricomycotina</taxon>
        <taxon>Agaricomycetes</taxon>
        <taxon>Cantharellales</taxon>
        <taxon>Ceratobasidiaceae</taxon>
        <taxon>Rhizoctonia</taxon>
    </lineage>
</organism>
<dbReference type="InterPro" id="IPR004841">
    <property type="entry name" value="AA-permease/SLC12A_dom"/>
</dbReference>
<feature type="compositionally biased region" description="Polar residues" evidence="7">
    <location>
        <begin position="44"/>
        <end position="59"/>
    </location>
</feature>
<evidence type="ECO:0000256" key="7">
    <source>
        <dbReference type="SAM" id="MobiDB-lite"/>
    </source>
</evidence>
<dbReference type="GO" id="GO:0015171">
    <property type="term" value="F:amino acid transmembrane transporter activity"/>
    <property type="evidence" value="ECO:0007669"/>
    <property type="project" value="TreeGrafter"/>
</dbReference>
<feature type="compositionally biased region" description="Basic and acidic residues" evidence="7">
    <location>
        <begin position="485"/>
        <end position="548"/>
    </location>
</feature>
<feature type="compositionally biased region" description="Basic and acidic residues" evidence="7">
    <location>
        <begin position="446"/>
        <end position="459"/>
    </location>
</feature>
<dbReference type="Pfam" id="PF00324">
    <property type="entry name" value="AA_permease"/>
    <property type="match status" value="1"/>
</dbReference>
<dbReference type="OrthoDB" id="3261411at2759"/>
<feature type="region of interest" description="Disordered" evidence="7">
    <location>
        <begin position="586"/>
        <end position="607"/>
    </location>
</feature>
<dbReference type="InterPro" id="IPR050524">
    <property type="entry name" value="APC_YAT"/>
</dbReference>
<feature type="transmembrane region" description="Helical" evidence="8">
    <location>
        <begin position="1034"/>
        <end position="1059"/>
    </location>
</feature>
<evidence type="ECO:0000256" key="2">
    <source>
        <dbReference type="ARBA" id="ARBA00022448"/>
    </source>
</evidence>
<feature type="transmembrane region" description="Helical" evidence="8">
    <location>
        <begin position="903"/>
        <end position="924"/>
    </location>
</feature>
<accession>A0A8H3AGE9</accession>
<proteinExistence type="predicted"/>
<dbReference type="PANTHER" id="PTHR43341:SF15">
    <property type="entry name" value="GENERAL AMINO ACID PERMEASE AGP2"/>
    <property type="match status" value="1"/>
</dbReference>
<feature type="transmembrane region" description="Helical" evidence="8">
    <location>
        <begin position="1080"/>
        <end position="1101"/>
    </location>
</feature>
<evidence type="ECO:0000256" key="8">
    <source>
        <dbReference type="SAM" id="Phobius"/>
    </source>
</evidence>
<protein>
    <recommendedName>
        <fullName evidence="9">Amino acid permease/ SLC12A domain-containing protein</fullName>
    </recommendedName>
</protein>
<keyword evidence="3 8" id="KW-0812">Transmembrane</keyword>
<feature type="compositionally biased region" description="Basic and acidic residues" evidence="7">
    <location>
        <begin position="384"/>
        <end position="394"/>
    </location>
</feature>
<feature type="region of interest" description="Disordered" evidence="7">
    <location>
        <begin position="1"/>
        <end position="241"/>
    </location>
</feature>
<gene>
    <name evidence="10" type="ORF">RDB_LOCUS48624</name>
</gene>
<feature type="domain" description="Amino acid permease/ SLC12A" evidence="9">
    <location>
        <begin position="674"/>
        <end position="1131"/>
    </location>
</feature>
<feature type="compositionally biased region" description="Basic and acidic residues" evidence="7">
    <location>
        <begin position="401"/>
        <end position="432"/>
    </location>
</feature>
<feature type="region of interest" description="Disordered" evidence="7">
    <location>
        <begin position="265"/>
        <end position="295"/>
    </location>
</feature>
<evidence type="ECO:0000256" key="3">
    <source>
        <dbReference type="ARBA" id="ARBA00022692"/>
    </source>
</evidence>
<dbReference type="EMBL" id="CAJMWQ010000978">
    <property type="protein sequence ID" value="CAE6420434.1"/>
    <property type="molecule type" value="Genomic_DNA"/>
</dbReference>
<sequence>MADGVIDLTVSDEDVTEISRPTEASGSGRTRRGSRRKRNKGQSAQGNEASSNATETAQRSNRSSSPSKSQGAKSQPEQVKSNSLLARLGMMPNENKEDIKTKRSSRGRAPDEKGKDRRERTDDARTGFREMSQTDGGGGGAHRRWSRSPSPNRPEEIPLSELPVEQLFYVDSGPPGRALGEQEQPLPPGTGIGSASPITPGIGAIPNTKAIKKPPTKERKGEHKGSEEDKVSGDITGSEPDEVKFIGGSALKVEDQVIISAAAAAGQISTSVTESTQAEVVKPTTNGGTKSNGLSLPEHVTLWAEGDDGPPLEDITAALEPDEDIEYLDYEGDQATGVPRYFVPDSTTSSKKACRTYSKPSSIPTEPCAFGSFNASRGPFGDLDNVHGRDRDLPRPAWLDDDPHLQDVGRRGKEASMRRSRVAEASRIARDRDDDDWFSRAAGPSRDQRQASDRAKDNLPAKPKFTFQSRDSGGGSSRSISGAHDSTRDRDRDRDRRREKDRDKGYDNERRKRGRDYEDEKQNRRRREYDDNSRARRDYEDWRDEEKRSRRLGRRHLVSAISYRTWFRLLIITIYYNQPRNLLRCSATEEPSSSPPSPPPPPLPFVMDAEKANVSEKFSGVSVNVESYDGDEGQHSDHTKRVLNARQVQVRYIPFRFRSVHKYVLTQSNLACNQLFSIGGTIGTSIFVAIGTALVRGGPLSLLIGYAFWCSVIFCVNEGQAEMVCLLPIESSFNRFATRWVDRAFGAATSWNYWICMVALFNFEITAFTAVVGFWTDDVHPAIFPVAMLAVYAALNLWSAKFFGETEFWISLMKVILIIGLLIMTFFLMVGVNPQRDAFGFRFWRDPGPMAEYISTGDMGRFQGFFACVLSAGFAVAGPDMLSIIAGEAKAPRRIMPKAFRTVFVRLILFFVLGSLAVGILVPYNDPVLNAAISEGKPGAARSPYVAALTRLNVPVLPHIINAMILTSIFSAGNAFLFNGSRTLHGIALDGFAPNFIRKTNRNGVPWVAVTITLLVGCLSFLQVNQSSSKVLDWFINVSTSAQLVTWIAMCITWIRWNAAMKAQGISRDILPYKSKFQPYGAWYGLIMSAIVTFFNGYYVFLNGGWVTADFIFAYGSVFIFLAVYVYVKLLRQSAFVPSAEADLFSGKKEIDEYEAKLTEDLPTTRWQRILRWLF</sequence>
<feature type="compositionally biased region" description="Basic and acidic residues" evidence="7">
    <location>
        <begin position="108"/>
        <end position="128"/>
    </location>
</feature>
<comment type="subcellular location">
    <subcellularLocation>
        <location evidence="1">Membrane</location>
        <topology evidence="1">Multi-pass membrane protein</topology>
    </subcellularLocation>
</comment>
<feature type="compositionally biased region" description="Basic residues" evidence="7">
    <location>
        <begin position="29"/>
        <end position="40"/>
    </location>
</feature>
<evidence type="ECO:0000256" key="6">
    <source>
        <dbReference type="ARBA" id="ARBA00023136"/>
    </source>
</evidence>
<feature type="transmembrane region" description="Helical" evidence="8">
    <location>
        <begin position="1107"/>
        <end position="1128"/>
    </location>
</feature>
<evidence type="ECO:0000313" key="10">
    <source>
        <dbReference type="EMBL" id="CAE6420434.1"/>
    </source>
</evidence>
<keyword evidence="5 8" id="KW-1133">Transmembrane helix</keyword>
<dbReference type="FunFam" id="1.20.1740.10:FF:000006">
    <property type="entry name" value="General amino acid permease"/>
    <property type="match status" value="1"/>
</dbReference>
<feature type="transmembrane region" description="Helical" evidence="8">
    <location>
        <begin position="959"/>
        <end position="978"/>
    </location>
</feature>
<reference evidence="10" key="1">
    <citation type="submission" date="2021-01" db="EMBL/GenBank/DDBJ databases">
        <authorList>
            <person name="Kaushik A."/>
        </authorList>
    </citation>
    <scope>NUCLEOTIDE SEQUENCE</scope>
    <source>
        <strain evidence="10">AG1-1B</strain>
    </source>
</reference>
<comment type="caution">
    <text evidence="10">The sequence shown here is derived from an EMBL/GenBank/DDBJ whole genome shotgun (WGS) entry which is preliminary data.</text>
</comment>
<evidence type="ECO:0000313" key="11">
    <source>
        <dbReference type="Proteomes" id="UP000663826"/>
    </source>
</evidence>
<dbReference type="PANTHER" id="PTHR43341">
    <property type="entry name" value="AMINO ACID PERMEASE"/>
    <property type="match status" value="1"/>
</dbReference>
<keyword evidence="2" id="KW-0813">Transport</keyword>
<dbReference type="AlphaFoldDB" id="A0A8H3AGE9"/>
<feature type="compositionally biased region" description="Pro residues" evidence="7">
    <location>
        <begin position="593"/>
        <end position="604"/>
    </location>
</feature>
<feature type="transmembrane region" description="Helical" evidence="8">
    <location>
        <begin position="1004"/>
        <end position="1022"/>
    </location>
</feature>
<feature type="compositionally biased region" description="Low complexity" evidence="7">
    <location>
        <begin position="60"/>
        <end position="76"/>
    </location>
</feature>
<feature type="transmembrane region" description="Helical" evidence="8">
    <location>
        <begin position="753"/>
        <end position="776"/>
    </location>
</feature>
<feature type="region of interest" description="Disordered" evidence="7">
    <location>
        <begin position="336"/>
        <end position="548"/>
    </location>
</feature>
<feature type="transmembrane region" description="Helical" evidence="8">
    <location>
        <begin position="862"/>
        <end position="882"/>
    </location>
</feature>